<protein>
    <submittedName>
        <fullName evidence="1">Uncharacterized protein</fullName>
    </submittedName>
</protein>
<accession>A0ACB9QWE0</accession>
<keyword evidence="2" id="KW-1185">Reference proteome</keyword>
<reference evidence="2" key="1">
    <citation type="journal article" date="2023" name="Front. Plant Sci.">
        <title>Chromosomal-level genome assembly of Melastoma candidum provides insights into trichome evolution.</title>
        <authorList>
            <person name="Zhong Y."/>
            <person name="Wu W."/>
            <person name="Sun C."/>
            <person name="Zou P."/>
            <person name="Liu Y."/>
            <person name="Dai S."/>
            <person name="Zhou R."/>
        </authorList>
    </citation>
    <scope>NUCLEOTIDE SEQUENCE [LARGE SCALE GENOMIC DNA]</scope>
</reference>
<dbReference type="EMBL" id="CM042884">
    <property type="protein sequence ID" value="KAI4371266.1"/>
    <property type="molecule type" value="Genomic_DNA"/>
</dbReference>
<proteinExistence type="predicted"/>
<sequence length="204" mass="23608">MVGSIARKRSLQDMIEGTWRRTVEGASRVFVENKLSRVVLLLSVVSRSIRDAYLKRPEFSPDASFPRFHLAEPLRRPVLTAEPMLCSRTQNSKDKFVIFASDGLWEHISNQQAVEIVYNTPRAGIAQRLMKAAMKEAARKREMSFTDLKKVKRCTRRYFHDDITVVVLFLDHEMPVEKKCMVELSLRGFVGSVEPWSFDIFLRN</sequence>
<gene>
    <name evidence="1" type="ORF">MLD38_019527</name>
</gene>
<organism evidence="1 2">
    <name type="scientific">Melastoma candidum</name>
    <dbReference type="NCBI Taxonomy" id="119954"/>
    <lineage>
        <taxon>Eukaryota</taxon>
        <taxon>Viridiplantae</taxon>
        <taxon>Streptophyta</taxon>
        <taxon>Embryophyta</taxon>
        <taxon>Tracheophyta</taxon>
        <taxon>Spermatophyta</taxon>
        <taxon>Magnoliopsida</taxon>
        <taxon>eudicotyledons</taxon>
        <taxon>Gunneridae</taxon>
        <taxon>Pentapetalae</taxon>
        <taxon>rosids</taxon>
        <taxon>malvids</taxon>
        <taxon>Myrtales</taxon>
        <taxon>Melastomataceae</taxon>
        <taxon>Melastomatoideae</taxon>
        <taxon>Melastomateae</taxon>
        <taxon>Melastoma</taxon>
    </lineage>
</organism>
<dbReference type="Proteomes" id="UP001057402">
    <property type="component" value="Chromosome 5"/>
</dbReference>
<evidence type="ECO:0000313" key="2">
    <source>
        <dbReference type="Proteomes" id="UP001057402"/>
    </source>
</evidence>
<comment type="caution">
    <text evidence="1">The sequence shown here is derived from an EMBL/GenBank/DDBJ whole genome shotgun (WGS) entry which is preliminary data.</text>
</comment>
<evidence type="ECO:0000313" key="1">
    <source>
        <dbReference type="EMBL" id="KAI4371266.1"/>
    </source>
</evidence>
<name>A0ACB9QWE0_9MYRT</name>